<keyword evidence="3" id="KW-0732">Signal</keyword>
<evidence type="ECO:0000256" key="3">
    <source>
        <dbReference type="SAM" id="SignalP"/>
    </source>
</evidence>
<feature type="signal peptide" evidence="3">
    <location>
        <begin position="1"/>
        <end position="16"/>
    </location>
</feature>
<reference evidence="5" key="1">
    <citation type="submission" date="2022-11" db="UniProtKB">
        <authorList>
            <consortium name="WormBaseParasite"/>
        </authorList>
    </citation>
    <scope>IDENTIFICATION</scope>
</reference>
<sequence length="365" mass="40934">MLFLILFLNFVPKLYASFCGEGFMAFSLSVSFGGQFKLGCAQPSCLKFPIIESPTFAFVNGVKDGFVNLPLISEKTFINDRAKCETTFESKNCTGEDQWLAGIAPISDISNLTSLSLRCCKHWAMKVAKFEKIITIKNGENFDGGDIYDSEDEEVIAFDYITNIQKFDTDNGTFFEISVKRLPCNLESEEFSRNKNVTINNRIYQAPLVETGDYPAIEYDGIAENDKEETSTQQNIETDSDAISGGSDSYKEGNEYNINLTPPETADVPSESQTVNPTIETQTLANNPEISQQQQPQNENEPIQQQNQQQNQQPQNQLPQNQDQNQPNEQQNVQIIQTKDSYPQPGSSPNQQSQQPQQQTSYGNN</sequence>
<feature type="region of interest" description="Disordered" evidence="2">
    <location>
        <begin position="225"/>
        <end position="276"/>
    </location>
</feature>
<name>A0A914Y3V3_9BILA</name>
<dbReference type="AlphaFoldDB" id="A0A914Y3V3"/>
<keyword evidence="1" id="KW-0217">Developmental protein</keyword>
<protein>
    <submittedName>
        <fullName evidence="5">Uncharacterized protein</fullName>
    </submittedName>
</protein>
<dbReference type="InterPro" id="IPR052140">
    <property type="entry name" value="Dev_Signal_Hedgehog-like"/>
</dbReference>
<dbReference type="PANTHER" id="PTHR46706:SF12">
    <property type="entry name" value="PROTEIN QUA-1-RELATED"/>
    <property type="match status" value="1"/>
</dbReference>
<feature type="compositionally biased region" description="Low complexity" evidence="2">
    <location>
        <begin position="289"/>
        <end position="359"/>
    </location>
</feature>
<proteinExistence type="predicted"/>
<evidence type="ECO:0000256" key="1">
    <source>
        <dbReference type="ARBA" id="ARBA00022473"/>
    </source>
</evidence>
<evidence type="ECO:0000313" key="5">
    <source>
        <dbReference type="WBParaSite" id="PSU_v2.g13458.t1"/>
    </source>
</evidence>
<evidence type="ECO:0000313" key="4">
    <source>
        <dbReference type="Proteomes" id="UP000887577"/>
    </source>
</evidence>
<feature type="chain" id="PRO_5037549169" evidence="3">
    <location>
        <begin position="17"/>
        <end position="365"/>
    </location>
</feature>
<keyword evidence="4" id="KW-1185">Reference proteome</keyword>
<dbReference type="Proteomes" id="UP000887577">
    <property type="component" value="Unplaced"/>
</dbReference>
<accession>A0A914Y3V3</accession>
<feature type="region of interest" description="Disordered" evidence="2">
    <location>
        <begin position="289"/>
        <end position="365"/>
    </location>
</feature>
<dbReference type="PANTHER" id="PTHR46706">
    <property type="entry name" value="PROTEIN QUA-1-RELATED"/>
    <property type="match status" value="1"/>
</dbReference>
<organism evidence="4 5">
    <name type="scientific">Panagrolaimus superbus</name>
    <dbReference type="NCBI Taxonomy" id="310955"/>
    <lineage>
        <taxon>Eukaryota</taxon>
        <taxon>Metazoa</taxon>
        <taxon>Ecdysozoa</taxon>
        <taxon>Nematoda</taxon>
        <taxon>Chromadorea</taxon>
        <taxon>Rhabditida</taxon>
        <taxon>Tylenchina</taxon>
        <taxon>Panagrolaimomorpha</taxon>
        <taxon>Panagrolaimoidea</taxon>
        <taxon>Panagrolaimidae</taxon>
        <taxon>Panagrolaimus</taxon>
    </lineage>
</organism>
<dbReference type="WBParaSite" id="PSU_v2.g13458.t1">
    <property type="protein sequence ID" value="PSU_v2.g13458.t1"/>
    <property type="gene ID" value="PSU_v2.g13458"/>
</dbReference>
<evidence type="ECO:0000256" key="2">
    <source>
        <dbReference type="SAM" id="MobiDB-lite"/>
    </source>
</evidence>